<dbReference type="RefSeq" id="XP_031920558.1">
    <property type="nucleotide sequence ID" value="XM_032069418.1"/>
</dbReference>
<dbReference type="Proteomes" id="UP000326268">
    <property type="component" value="Unassembled WGS sequence"/>
</dbReference>
<dbReference type="AlphaFoldDB" id="A0A5N6ZIM1"/>
<dbReference type="EMBL" id="ML738012">
    <property type="protein sequence ID" value="KAE8357477.1"/>
    <property type="molecule type" value="Genomic_DNA"/>
</dbReference>
<accession>A0A5N6ZIM1</accession>
<feature type="transmembrane region" description="Helical" evidence="1">
    <location>
        <begin position="20"/>
        <end position="42"/>
    </location>
</feature>
<reference evidence="2 3" key="1">
    <citation type="submission" date="2019-04" db="EMBL/GenBank/DDBJ databases">
        <title>Friends and foes A comparative genomics studyof 23 Aspergillus species from section Flavi.</title>
        <authorList>
            <consortium name="DOE Joint Genome Institute"/>
            <person name="Kjaerbolling I."/>
            <person name="Vesth T."/>
            <person name="Frisvad J.C."/>
            <person name="Nybo J.L."/>
            <person name="Theobald S."/>
            <person name="Kildgaard S."/>
            <person name="Isbrandt T."/>
            <person name="Kuo A."/>
            <person name="Sato A."/>
            <person name="Lyhne E.K."/>
            <person name="Kogle M.E."/>
            <person name="Wiebenga A."/>
            <person name="Kun R.S."/>
            <person name="Lubbers R.J."/>
            <person name="Makela M.R."/>
            <person name="Barry K."/>
            <person name="Chovatia M."/>
            <person name="Clum A."/>
            <person name="Daum C."/>
            <person name="Haridas S."/>
            <person name="He G."/>
            <person name="LaButti K."/>
            <person name="Lipzen A."/>
            <person name="Mondo S."/>
            <person name="Riley R."/>
            <person name="Salamov A."/>
            <person name="Simmons B.A."/>
            <person name="Magnuson J.K."/>
            <person name="Henrissat B."/>
            <person name="Mortensen U.H."/>
            <person name="Larsen T.O."/>
            <person name="Devries R.P."/>
            <person name="Grigoriev I.V."/>
            <person name="Machida M."/>
            <person name="Baker S.E."/>
            <person name="Andersen M.R."/>
        </authorList>
    </citation>
    <scope>NUCLEOTIDE SEQUENCE [LARGE SCALE GENOMIC DNA]</scope>
    <source>
        <strain evidence="2 3">CBS 763.97</strain>
    </source>
</reference>
<keyword evidence="1" id="KW-0472">Membrane</keyword>
<keyword evidence="3" id="KW-1185">Reference proteome</keyword>
<dbReference type="GeneID" id="43653864"/>
<gene>
    <name evidence="2" type="ORF">BDV27DRAFT_139267</name>
</gene>
<keyword evidence="1" id="KW-0812">Transmembrane</keyword>
<sequence length="52" mass="5831">MPGFPWPHVVRANNVSTNVFPTLLPADYPCKCSFISGLILFLNSKLPKRKKS</sequence>
<proteinExistence type="predicted"/>
<evidence type="ECO:0000256" key="1">
    <source>
        <dbReference type="SAM" id="Phobius"/>
    </source>
</evidence>
<organism evidence="2 3">
    <name type="scientific">Aspergillus caelatus</name>
    <dbReference type="NCBI Taxonomy" id="61420"/>
    <lineage>
        <taxon>Eukaryota</taxon>
        <taxon>Fungi</taxon>
        <taxon>Dikarya</taxon>
        <taxon>Ascomycota</taxon>
        <taxon>Pezizomycotina</taxon>
        <taxon>Eurotiomycetes</taxon>
        <taxon>Eurotiomycetidae</taxon>
        <taxon>Eurotiales</taxon>
        <taxon>Aspergillaceae</taxon>
        <taxon>Aspergillus</taxon>
        <taxon>Aspergillus subgen. Circumdati</taxon>
    </lineage>
</organism>
<keyword evidence="1" id="KW-1133">Transmembrane helix</keyword>
<protein>
    <submittedName>
        <fullName evidence="2">Uncharacterized protein</fullName>
    </submittedName>
</protein>
<name>A0A5N6ZIM1_9EURO</name>
<evidence type="ECO:0000313" key="3">
    <source>
        <dbReference type="Proteomes" id="UP000326268"/>
    </source>
</evidence>
<evidence type="ECO:0000313" key="2">
    <source>
        <dbReference type="EMBL" id="KAE8357477.1"/>
    </source>
</evidence>